<reference evidence="3 4" key="1">
    <citation type="journal article" date="2019" name="Nat. Ecol. Evol.">
        <title>Megaphylogeny resolves global patterns of mushroom evolution.</title>
        <authorList>
            <person name="Varga T."/>
            <person name="Krizsan K."/>
            <person name="Foldi C."/>
            <person name="Dima B."/>
            <person name="Sanchez-Garcia M."/>
            <person name="Sanchez-Ramirez S."/>
            <person name="Szollosi G.J."/>
            <person name="Szarkandi J.G."/>
            <person name="Papp V."/>
            <person name="Albert L."/>
            <person name="Andreopoulos W."/>
            <person name="Angelini C."/>
            <person name="Antonin V."/>
            <person name="Barry K.W."/>
            <person name="Bougher N.L."/>
            <person name="Buchanan P."/>
            <person name="Buyck B."/>
            <person name="Bense V."/>
            <person name="Catcheside P."/>
            <person name="Chovatia M."/>
            <person name="Cooper J."/>
            <person name="Damon W."/>
            <person name="Desjardin D."/>
            <person name="Finy P."/>
            <person name="Geml J."/>
            <person name="Haridas S."/>
            <person name="Hughes K."/>
            <person name="Justo A."/>
            <person name="Karasinski D."/>
            <person name="Kautmanova I."/>
            <person name="Kiss B."/>
            <person name="Kocsube S."/>
            <person name="Kotiranta H."/>
            <person name="LaButti K.M."/>
            <person name="Lechner B.E."/>
            <person name="Liimatainen K."/>
            <person name="Lipzen A."/>
            <person name="Lukacs Z."/>
            <person name="Mihaltcheva S."/>
            <person name="Morgado L.N."/>
            <person name="Niskanen T."/>
            <person name="Noordeloos M.E."/>
            <person name="Ohm R.A."/>
            <person name="Ortiz-Santana B."/>
            <person name="Ovrebo C."/>
            <person name="Racz N."/>
            <person name="Riley R."/>
            <person name="Savchenko A."/>
            <person name="Shiryaev A."/>
            <person name="Soop K."/>
            <person name="Spirin V."/>
            <person name="Szebenyi C."/>
            <person name="Tomsovsky M."/>
            <person name="Tulloss R.E."/>
            <person name="Uehling J."/>
            <person name="Grigoriev I.V."/>
            <person name="Vagvolgyi C."/>
            <person name="Papp T."/>
            <person name="Martin F.M."/>
            <person name="Miettinen O."/>
            <person name="Hibbett D.S."/>
            <person name="Nagy L.G."/>
        </authorList>
    </citation>
    <scope>NUCLEOTIDE SEQUENCE [LARGE SCALE GENOMIC DNA]</scope>
    <source>
        <strain evidence="3 4">OMC1185</strain>
    </source>
</reference>
<organism evidence="3 4">
    <name type="scientific">Heliocybe sulcata</name>
    <dbReference type="NCBI Taxonomy" id="5364"/>
    <lineage>
        <taxon>Eukaryota</taxon>
        <taxon>Fungi</taxon>
        <taxon>Dikarya</taxon>
        <taxon>Basidiomycota</taxon>
        <taxon>Agaricomycotina</taxon>
        <taxon>Agaricomycetes</taxon>
        <taxon>Gloeophyllales</taxon>
        <taxon>Gloeophyllaceae</taxon>
        <taxon>Heliocybe</taxon>
    </lineage>
</organism>
<evidence type="ECO:0000256" key="2">
    <source>
        <dbReference type="SAM" id="Phobius"/>
    </source>
</evidence>
<feature type="compositionally biased region" description="Low complexity" evidence="1">
    <location>
        <begin position="279"/>
        <end position="301"/>
    </location>
</feature>
<feature type="region of interest" description="Disordered" evidence="1">
    <location>
        <begin position="267"/>
        <end position="307"/>
    </location>
</feature>
<protein>
    <recommendedName>
        <fullName evidence="5">Transmembrane protein</fullName>
    </recommendedName>
</protein>
<keyword evidence="2" id="KW-0812">Transmembrane</keyword>
<evidence type="ECO:0000256" key="1">
    <source>
        <dbReference type="SAM" id="MobiDB-lite"/>
    </source>
</evidence>
<dbReference type="AlphaFoldDB" id="A0A5C3N468"/>
<keyword evidence="4" id="KW-1185">Reference proteome</keyword>
<dbReference type="EMBL" id="ML213509">
    <property type="protein sequence ID" value="TFK52190.1"/>
    <property type="molecule type" value="Genomic_DNA"/>
</dbReference>
<name>A0A5C3N468_9AGAM</name>
<dbReference type="OrthoDB" id="3261666at2759"/>
<evidence type="ECO:0000313" key="4">
    <source>
        <dbReference type="Proteomes" id="UP000305948"/>
    </source>
</evidence>
<proteinExistence type="predicted"/>
<accession>A0A5C3N468</accession>
<feature type="region of interest" description="Disordered" evidence="1">
    <location>
        <begin position="65"/>
        <end position="84"/>
    </location>
</feature>
<dbReference type="Proteomes" id="UP000305948">
    <property type="component" value="Unassembled WGS sequence"/>
</dbReference>
<dbReference type="STRING" id="5364.A0A5C3N468"/>
<keyword evidence="2" id="KW-0472">Membrane</keyword>
<feature type="transmembrane region" description="Helical" evidence="2">
    <location>
        <begin position="240"/>
        <end position="262"/>
    </location>
</feature>
<gene>
    <name evidence="3" type="ORF">OE88DRAFT_1369047</name>
</gene>
<feature type="region of interest" description="Disordered" evidence="1">
    <location>
        <begin position="1"/>
        <end position="53"/>
    </location>
</feature>
<evidence type="ECO:0000313" key="3">
    <source>
        <dbReference type="EMBL" id="TFK52190.1"/>
    </source>
</evidence>
<sequence>MAGPIHYPNPPLAGRPPFATDEPDEYFQQSEPQRGVRQQPHADPNSRTSAYNVYDNYLDGNDAVGAGFMNGDMDDDDNDQNPFQNKHAIQVPATQPIPLASPRPGYAAPNPVHALDSISRPSPAAMRDGQMSEANPIRLAIPPPAPVNVPSTPHPLQPPMTPITPIFARPRNEAANGVKFETSQLRPGIMRAHSEDTPLPRRGERGDEFWRRFSMVAKSDTKESFWLKKTQNGTSRLSRWVWVIGLFLLACIAGAVALGVYVSHKSTTGHSTPKAIGGSANEAATSTEGAATASAVGAPSSHHVSPTNTVARRAVDEIFPTPAVVPIVPIVHHRKRLNRISDLQ</sequence>
<evidence type="ECO:0008006" key="5">
    <source>
        <dbReference type="Google" id="ProtNLM"/>
    </source>
</evidence>
<keyword evidence="2" id="KW-1133">Transmembrane helix</keyword>